<feature type="transmembrane region" description="Helical" evidence="1">
    <location>
        <begin position="182"/>
        <end position="200"/>
    </location>
</feature>
<keyword evidence="1" id="KW-0472">Membrane</keyword>
<protein>
    <submittedName>
        <fullName evidence="2">DUF2975 domain-containing protein</fullName>
    </submittedName>
</protein>
<dbReference type="Pfam" id="PF11188">
    <property type="entry name" value="DUF2975"/>
    <property type="match status" value="1"/>
</dbReference>
<gene>
    <name evidence="2" type="ORF">GTW20_03045</name>
</gene>
<evidence type="ECO:0000313" key="3">
    <source>
        <dbReference type="Proteomes" id="UP000467124"/>
    </source>
</evidence>
<evidence type="ECO:0000313" key="2">
    <source>
        <dbReference type="EMBL" id="MYR31274.1"/>
    </source>
</evidence>
<feature type="transmembrane region" description="Helical" evidence="1">
    <location>
        <begin position="138"/>
        <end position="162"/>
    </location>
</feature>
<dbReference type="GeneID" id="91392328"/>
<organism evidence="2 3">
    <name type="scientific">Nocardiopsis alba</name>
    <dbReference type="NCBI Taxonomy" id="53437"/>
    <lineage>
        <taxon>Bacteria</taxon>
        <taxon>Bacillati</taxon>
        <taxon>Actinomycetota</taxon>
        <taxon>Actinomycetes</taxon>
        <taxon>Streptosporangiales</taxon>
        <taxon>Nocardiopsidaceae</taxon>
        <taxon>Nocardiopsis</taxon>
    </lineage>
</organism>
<proteinExistence type="predicted"/>
<evidence type="ECO:0000256" key="1">
    <source>
        <dbReference type="SAM" id="Phobius"/>
    </source>
</evidence>
<keyword evidence="1" id="KW-0812">Transmembrane</keyword>
<dbReference type="Proteomes" id="UP000467124">
    <property type="component" value="Unassembled WGS sequence"/>
</dbReference>
<dbReference type="AlphaFoldDB" id="A0A7K2INC7"/>
<dbReference type="EMBL" id="WWHY01000001">
    <property type="protein sequence ID" value="MYR31274.1"/>
    <property type="molecule type" value="Genomic_DNA"/>
</dbReference>
<name>A0A7K2INC7_9ACTN</name>
<dbReference type="RefSeq" id="WP_017535100.1">
    <property type="nucleotide sequence ID" value="NZ_BAZE01000007.1"/>
</dbReference>
<sequence length="214" mass="22723">MSRRHVLLWSRTDSVILTFVLAVFLALQALHGLFLVVWGLGFVRADSRAGLDLLTRPLPSEASTSVTGVVPHGNVTIEGVERMVLVFHDPSVGERLLLVAPALLTTLAIGLVAYLLLRMLPSLREGDPFSAANVRRAYTVALTVITGSLLVPACAGVTGAVLESRALGTDPSLTFTFGLEGGTVPLVLVGLILAALAEIFRRGARLRHDVEGLV</sequence>
<keyword evidence="1" id="KW-1133">Transmembrane helix</keyword>
<feature type="transmembrane region" description="Helical" evidence="1">
    <location>
        <begin position="96"/>
        <end position="117"/>
    </location>
</feature>
<comment type="caution">
    <text evidence="2">The sequence shown here is derived from an EMBL/GenBank/DDBJ whole genome shotgun (WGS) entry which is preliminary data.</text>
</comment>
<dbReference type="InterPro" id="IPR021354">
    <property type="entry name" value="DUF2975"/>
</dbReference>
<accession>A0A7K2INC7</accession>
<reference evidence="2 3" key="1">
    <citation type="journal article" date="2019" name="Nat. Commun.">
        <title>The antimicrobial potential of Streptomyces from insect microbiomes.</title>
        <authorList>
            <person name="Chevrette M.G."/>
            <person name="Carlson C.M."/>
            <person name="Ortega H.E."/>
            <person name="Thomas C."/>
            <person name="Ananiev G.E."/>
            <person name="Barns K.J."/>
            <person name="Book A.J."/>
            <person name="Cagnazzo J."/>
            <person name="Carlos C."/>
            <person name="Flanigan W."/>
            <person name="Grubbs K.J."/>
            <person name="Horn H.A."/>
            <person name="Hoffmann F.M."/>
            <person name="Klassen J.L."/>
            <person name="Knack J.J."/>
            <person name="Lewin G.R."/>
            <person name="McDonald B.R."/>
            <person name="Muller L."/>
            <person name="Melo W.G.P."/>
            <person name="Pinto-Tomas A.A."/>
            <person name="Schmitz A."/>
            <person name="Wendt-Pienkowski E."/>
            <person name="Wildman S."/>
            <person name="Zhao M."/>
            <person name="Zhang F."/>
            <person name="Bugni T.S."/>
            <person name="Andes D.R."/>
            <person name="Pupo M.T."/>
            <person name="Currie C.R."/>
        </authorList>
    </citation>
    <scope>NUCLEOTIDE SEQUENCE [LARGE SCALE GENOMIC DNA]</scope>
    <source>
        <strain evidence="2 3">SID5840</strain>
    </source>
</reference>